<evidence type="ECO:0000313" key="3">
    <source>
        <dbReference type="EMBL" id="AIS32798.1"/>
    </source>
</evidence>
<dbReference type="Proteomes" id="UP000029661">
    <property type="component" value="Chromosome"/>
</dbReference>
<dbReference type="InterPro" id="IPR008927">
    <property type="entry name" value="6-PGluconate_DH-like_C_sf"/>
</dbReference>
<dbReference type="InterPro" id="IPR046826">
    <property type="entry name" value="PDH_N"/>
</dbReference>
<dbReference type="PANTHER" id="PTHR21363:SF0">
    <property type="entry name" value="PREPHENATE DEHYDROGENASE [NADP(+)]"/>
    <property type="match status" value="1"/>
</dbReference>
<proteinExistence type="predicted"/>
<dbReference type="SUPFAM" id="SSF51735">
    <property type="entry name" value="NAD(P)-binding Rossmann-fold domains"/>
    <property type="match status" value="1"/>
</dbReference>
<dbReference type="GO" id="GO:0008977">
    <property type="term" value="F:prephenate dehydrogenase (NAD+) activity"/>
    <property type="evidence" value="ECO:0007669"/>
    <property type="project" value="InterPro"/>
</dbReference>
<dbReference type="OrthoDB" id="24743at2157"/>
<dbReference type="InterPro" id="IPR036690">
    <property type="entry name" value="Fdx_antiC-bd_sf"/>
</dbReference>
<protein>
    <submittedName>
        <fullName evidence="3 4">Prephenate dehydrogenase</fullName>
    </submittedName>
</protein>
<dbReference type="PIRSF" id="PIRSF006549">
    <property type="entry name" value="PDH_arog_dh_reg"/>
    <property type="match status" value="1"/>
</dbReference>
<dbReference type="InterPro" id="IPR003099">
    <property type="entry name" value="Prephen_DH"/>
</dbReference>
<evidence type="ECO:0000313" key="5">
    <source>
        <dbReference type="Proteomes" id="UP000029661"/>
    </source>
</evidence>
<dbReference type="EMBL" id="LN734822">
    <property type="protein sequence ID" value="CEL24010.1"/>
    <property type="molecule type" value="Genomic_DNA"/>
</dbReference>
<dbReference type="GO" id="GO:0070403">
    <property type="term" value="F:NAD+ binding"/>
    <property type="evidence" value="ECO:0007669"/>
    <property type="project" value="InterPro"/>
</dbReference>
<dbReference type="InterPro" id="IPR008299">
    <property type="entry name" value="Prep_DH/arog_DH"/>
</dbReference>
<gene>
    <name evidence="3" type="primary">tyrA</name>
    <name evidence="3" type="ORF">BRM9_1994</name>
    <name evidence="4" type="ORF">MB9_0362</name>
</gene>
<evidence type="ECO:0000313" key="4">
    <source>
        <dbReference type="EMBL" id="CEL24010.1"/>
    </source>
</evidence>
<dbReference type="RefSeq" id="WP_048085655.1">
    <property type="nucleotide sequence ID" value="NZ_CP006933.1"/>
</dbReference>
<organism evidence="3 5">
    <name type="scientific">Methanobacterium formicicum</name>
    <dbReference type="NCBI Taxonomy" id="2162"/>
    <lineage>
        <taxon>Archaea</taxon>
        <taxon>Methanobacteriati</taxon>
        <taxon>Methanobacteriota</taxon>
        <taxon>Methanomada group</taxon>
        <taxon>Methanobacteria</taxon>
        <taxon>Methanobacteriales</taxon>
        <taxon>Methanobacteriaceae</taxon>
        <taxon>Methanobacterium</taxon>
    </lineage>
</organism>
<dbReference type="InterPro" id="IPR050812">
    <property type="entry name" value="Preph/Arog_dehydrog"/>
</dbReference>
<dbReference type="Pfam" id="PF02153">
    <property type="entry name" value="PDH_N"/>
    <property type="match status" value="1"/>
</dbReference>
<sequence length="434" mass="48579">MQVAVIGGTRGLGNWIANFLKNKGCQVTITGRNTLLGEAIATKMGVYYTSSNTQAASSAQVVIVAVPIEFTPQTIKEVAPYLQEGALLVDVTSVKELPAQIMQETVPAGVEVLPTHPMFGPRIRSLEGQVIVLTPQNRGNWYPRVVEFLKSEQARILETTPEFHDRMMSIVQGLTHFAYIAIASTIEKMEVDIKESRKFSSPVYSLMLDMIARIVAQNPYLYYSIQTQNRYIPEVHETFLETFTHLKSMIDEENQEGFVKAMSSAAKHLDDLEAALGRSDKAISALNAEVTHLKESMGQEVGLRHMYSQKIHIGILEELNPDFVRLKEKNKITRLKLSNVEVLSAEEIRQWKIDNIPLKTFDVSVTFPENSKPDLIAQNIEKIEGVVQAKVIDVYQGQQIPEGWISITLTYQVVDSGLRTEVESILTTFGGKIR</sequence>
<dbReference type="PANTHER" id="PTHR21363">
    <property type="entry name" value="PREPHENATE DEHYDROGENASE"/>
    <property type="match status" value="1"/>
</dbReference>
<dbReference type="Gene3D" id="1.10.3660.10">
    <property type="entry name" value="6-phosphogluconate dehydrogenase C-terminal like domain"/>
    <property type="match status" value="1"/>
</dbReference>
<dbReference type="PATRIC" id="fig|2162.10.peg.373"/>
<keyword evidence="6" id="KW-1185">Reference proteome</keyword>
<dbReference type="InterPro" id="IPR036291">
    <property type="entry name" value="NAD(P)-bd_dom_sf"/>
</dbReference>
<dbReference type="AlphaFoldDB" id="A0A089ZIT7"/>
<reference evidence="3" key="1">
    <citation type="submission" date="2013-12" db="EMBL/GenBank/DDBJ databases">
        <title>The complete genome sequence of Methanobacterium sp. BRM9.</title>
        <authorList>
            <consortium name="Pastoral Greenhouse Gas Research Consortium"/>
            <person name="Kelly W.J."/>
            <person name="Leahy S.C."/>
            <person name="Perry R."/>
            <person name="Li D."/>
            <person name="Altermann E."/>
            <person name="Lambie S.C."/>
            <person name="Attwood G.T."/>
        </authorList>
    </citation>
    <scope>NUCLEOTIDE SEQUENCE [LARGE SCALE GENOMIC DNA]</scope>
    <source>
        <strain evidence="3">BRM9</strain>
    </source>
</reference>
<accession>A0A089ZIT7</accession>
<dbReference type="PROSITE" id="PS51176">
    <property type="entry name" value="PDH_ADH"/>
    <property type="match status" value="1"/>
</dbReference>
<evidence type="ECO:0000259" key="2">
    <source>
        <dbReference type="PROSITE" id="PS51176"/>
    </source>
</evidence>
<dbReference type="Pfam" id="PF20463">
    <property type="entry name" value="PDH_C"/>
    <property type="match status" value="1"/>
</dbReference>
<keyword evidence="1" id="KW-0560">Oxidoreductase</keyword>
<name>A0A089ZIT7_METFO</name>
<dbReference type="GO" id="GO:0006571">
    <property type="term" value="P:tyrosine biosynthetic process"/>
    <property type="evidence" value="ECO:0007669"/>
    <property type="project" value="InterPro"/>
</dbReference>
<dbReference type="InterPro" id="IPR046825">
    <property type="entry name" value="PDH_C"/>
</dbReference>
<evidence type="ECO:0000313" key="6">
    <source>
        <dbReference type="Proteomes" id="UP000062768"/>
    </source>
</evidence>
<dbReference type="KEGG" id="mfc:BRM9_1994"/>
<evidence type="ECO:0000256" key="1">
    <source>
        <dbReference type="ARBA" id="ARBA00023002"/>
    </source>
</evidence>
<feature type="domain" description="Prephenate/arogenate dehydrogenase" evidence="2">
    <location>
        <begin position="1"/>
        <end position="280"/>
    </location>
</feature>
<dbReference type="GO" id="GO:0004665">
    <property type="term" value="F:prephenate dehydrogenase (NADP+) activity"/>
    <property type="evidence" value="ECO:0007669"/>
    <property type="project" value="InterPro"/>
</dbReference>
<dbReference type="NCBIfam" id="NF006408">
    <property type="entry name" value="PRK08655.1-2"/>
    <property type="match status" value="1"/>
</dbReference>
<dbReference type="Proteomes" id="UP000062768">
    <property type="component" value="Chromosome I"/>
</dbReference>
<dbReference type="STRING" id="2162.BRM9_1994"/>
<dbReference type="SUPFAM" id="SSF54991">
    <property type="entry name" value="Anticodon-binding domain of PheRS"/>
    <property type="match status" value="1"/>
</dbReference>
<dbReference type="GeneID" id="26738623"/>
<dbReference type="SUPFAM" id="SSF48179">
    <property type="entry name" value="6-phosphogluconate dehydrogenase C-terminal domain-like"/>
    <property type="match status" value="1"/>
</dbReference>
<dbReference type="Gene3D" id="3.40.50.720">
    <property type="entry name" value="NAD(P)-binding Rossmann-like Domain"/>
    <property type="match status" value="1"/>
</dbReference>
<dbReference type="EMBL" id="CP006933">
    <property type="protein sequence ID" value="AIS32798.1"/>
    <property type="molecule type" value="Genomic_DNA"/>
</dbReference>
<reference evidence="4" key="2">
    <citation type="submission" date="2014-09" db="EMBL/GenBank/DDBJ databases">
        <authorList>
            <person name="Bishop-Lilly K.A."/>
            <person name="Broomall S.M."/>
            <person name="Chain P.S."/>
            <person name="Chertkov O."/>
            <person name="Coyne S.R."/>
            <person name="Daligault H.E."/>
            <person name="Davenport K.W."/>
            <person name="Erkkila T."/>
            <person name="Frey K.G."/>
            <person name="Gibbons H.S."/>
            <person name="Gu W."/>
            <person name="Jaissle J."/>
            <person name="Johnson S.L."/>
            <person name="Koroleva G.I."/>
            <person name="Ladner J.T."/>
            <person name="Lo C.-C."/>
            <person name="Minogue T.D."/>
            <person name="Munk C."/>
            <person name="Palacios G.F."/>
            <person name="Redden C.L."/>
            <person name="Rosenzweig C.N."/>
            <person name="Scholz M.B."/>
            <person name="Teshima H."/>
            <person name="Xu Y."/>
        </authorList>
    </citation>
    <scope>NUCLEOTIDE SEQUENCE</scope>
    <source>
        <strain evidence="4">Mb9</strain>
    </source>
</reference>